<evidence type="ECO:0000256" key="7">
    <source>
        <dbReference type="ARBA" id="ARBA00023027"/>
    </source>
</evidence>
<comment type="subcellular location">
    <subcellularLocation>
        <location evidence="1">Membrane</location>
        <topology evidence="1">Multi-pass membrane protein</topology>
    </subcellularLocation>
</comment>
<name>A0A0F6T5Y6_9MOLL</name>
<keyword evidence="7" id="KW-0520">NAD</keyword>
<keyword evidence="11" id="KW-0496">Mitochondrion</keyword>
<protein>
    <recommendedName>
        <fullName evidence="3">NADH-ubiquinone oxidoreductase chain 4L</fullName>
    </recommendedName>
    <alternativeName>
        <fullName evidence="9">NADH dehydrogenase subunit 4L</fullName>
    </alternativeName>
</protein>
<evidence type="ECO:0000256" key="2">
    <source>
        <dbReference type="ARBA" id="ARBA00010519"/>
    </source>
</evidence>
<dbReference type="EMBL" id="KP892752">
    <property type="protein sequence ID" value="AKE32140.1"/>
    <property type="molecule type" value="Genomic_DNA"/>
</dbReference>
<keyword evidence="4 10" id="KW-0812">Transmembrane</keyword>
<dbReference type="AlphaFoldDB" id="A0A0F6T5Y6"/>
<evidence type="ECO:0000256" key="4">
    <source>
        <dbReference type="ARBA" id="ARBA00022692"/>
    </source>
</evidence>
<keyword evidence="8 10" id="KW-0472">Membrane</keyword>
<dbReference type="CTD" id="4539"/>
<feature type="transmembrane region" description="Helical" evidence="10">
    <location>
        <begin position="33"/>
        <end position="52"/>
    </location>
</feature>
<dbReference type="RefSeq" id="YP_009136916.1">
    <property type="nucleotide sequence ID" value="NC_026997.1"/>
</dbReference>
<feature type="transmembrane region" description="Helical" evidence="10">
    <location>
        <begin position="58"/>
        <end position="78"/>
    </location>
</feature>
<comment type="similarity">
    <text evidence="2">Belongs to the complex I subunit 4L family.</text>
</comment>
<dbReference type="Gene3D" id="1.10.287.3510">
    <property type="match status" value="1"/>
</dbReference>
<accession>A0A0F6T5Y6</accession>
<evidence type="ECO:0000256" key="1">
    <source>
        <dbReference type="ARBA" id="ARBA00004141"/>
    </source>
</evidence>
<dbReference type="GO" id="GO:0016020">
    <property type="term" value="C:membrane"/>
    <property type="evidence" value="ECO:0007669"/>
    <property type="project" value="UniProtKB-SubCell"/>
</dbReference>
<evidence type="ECO:0000256" key="9">
    <source>
        <dbReference type="ARBA" id="ARBA00031586"/>
    </source>
</evidence>
<dbReference type="Pfam" id="PF00420">
    <property type="entry name" value="Oxidored_q2"/>
    <property type="match status" value="1"/>
</dbReference>
<evidence type="ECO:0000256" key="5">
    <source>
        <dbReference type="ARBA" id="ARBA00022967"/>
    </source>
</evidence>
<geneLocation type="mitochondrion" evidence="11"/>
<evidence type="ECO:0000256" key="10">
    <source>
        <dbReference type="SAM" id="Phobius"/>
    </source>
</evidence>
<dbReference type="GeneID" id="24251902"/>
<reference evidence="11" key="1">
    <citation type="journal article" date="2015" name="Am. Mus. Novit.">
        <title>The mitochondrial genome of Allonautilus (Mollusca: Cephalopoda): base composition, non-coding region variation, and phylogenetic divergence.</title>
        <authorList>
            <person name="Groth J.G."/>
            <person name="Arbisser I."/>
            <person name="Landman N.H."/>
            <person name="Barrowclough G.F."/>
        </authorList>
    </citation>
    <scope>NUCLEOTIDE SEQUENCE</scope>
</reference>
<evidence type="ECO:0000256" key="6">
    <source>
        <dbReference type="ARBA" id="ARBA00022989"/>
    </source>
</evidence>
<evidence type="ECO:0000256" key="8">
    <source>
        <dbReference type="ARBA" id="ARBA00023136"/>
    </source>
</evidence>
<dbReference type="InterPro" id="IPR039428">
    <property type="entry name" value="NUOK/Mnh_C1-like"/>
</dbReference>
<feature type="transmembrane region" description="Helical" evidence="10">
    <location>
        <begin position="6"/>
        <end position="26"/>
    </location>
</feature>
<keyword evidence="5" id="KW-1278">Translocase</keyword>
<organism evidence="11">
    <name type="scientific">Allonautilus scrobiculatus</name>
    <dbReference type="NCBI Taxonomy" id="34575"/>
    <lineage>
        <taxon>Eukaryota</taxon>
        <taxon>Metazoa</taxon>
        <taxon>Spiralia</taxon>
        <taxon>Lophotrochozoa</taxon>
        <taxon>Mollusca</taxon>
        <taxon>Cephalopoda</taxon>
        <taxon>Nautiloidea</taxon>
        <taxon>Nautilida</taxon>
        <taxon>Nautilidae</taxon>
        <taxon>Allonautilus</taxon>
    </lineage>
</organism>
<evidence type="ECO:0000313" key="11">
    <source>
        <dbReference type="EMBL" id="AKE32140.1"/>
    </source>
</evidence>
<gene>
    <name evidence="11" type="primary">ND4L</name>
</gene>
<evidence type="ECO:0000256" key="3">
    <source>
        <dbReference type="ARBA" id="ARBA00016612"/>
    </source>
</evidence>
<sequence length="97" mass="10273">MVLLYSLVLLYFVGYVFGVFVVVMSFKHILNVLLGFEVMMISVYCGFCLLVGSGEVCLVGVLLAFSGCGASLGVGLLVSCIRGHGSDYVGGLSVYKC</sequence>
<keyword evidence="6 10" id="KW-1133">Transmembrane helix</keyword>
<proteinExistence type="inferred from homology"/>